<dbReference type="AlphaFoldDB" id="X1BIQ6"/>
<name>X1BIQ6_9ZZZZ</name>
<dbReference type="EMBL" id="BART01001641">
    <property type="protein sequence ID" value="GAG71936.1"/>
    <property type="molecule type" value="Genomic_DNA"/>
</dbReference>
<sequence>CSIDKPDLTNFTVNQVPSRNLLESHKNIRFYTESISAISKNLEDLEQELKDYFEFIINKIDKIRNDAKRTLFQITLGIKTSLQDFSNFLKESDKNIAVIEEYVEKFQLEEQIGAYVKKLIKDQIFRLIKKYMTYIKKVKDLEEQRKIEIDATIKNDLYNKINQLKTEIPFPI</sequence>
<gene>
    <name evidence="1" type="ORF">S01H4_05599</name>
</gene>
<evidence type="ECO:0000313" key="1">
    <source>
        <dbReference type="EMBL" id="GAG71936.1"/>
    </source>
</evidence>
<proteinExistence type="predicted"/>
<accession>X1BIQ6</accession>
<organism evidence="1">
    <name type="scientific">marine sediment metagenome</name>
    <dbReference type="NCBI Taxonomy" id="412755"/>
    <lineage>
        <taxon>unclassified sequences</taxon>
        <taxon>metagenomes</taxon>
        <taxon>ecological metagenomes</taxon>
    </lineage>
</organism>
<reference evidence="1" key="1">
    <citation type="journal article" date="2014" name="Front. Microbiol.">
        <title>High frequency of phylogenetically diverse reductive dehalogenase-homologous genes in deep subseafloor sedimentary metagenomes.</title>
        <authorList>
            <person name="Kawai M."/>
            <person name="Futagami T."/>
            <person name="Toyoda A."/>
            <person name="Takaki Y."/>
            <person name="Nishi S."/>
            <person name="Hori S."/>
            <person name="Arai W."/>
            <person name="Tsubouchi T."/>
            <person name="Morono Y."/>
            <person name="Uchiyama I."/>
            <person name="Ito T."/>
            <person name="Fujiyama A."/>
            <person name="Inagaki F."/>
            <person name="Takami H."/>
        </authorList>
    </citation>
    <scope>NUCLEOTIDE SEQUENCE</scope>
    <source>
        <strain evidence="1">Expedition CK06-06</strain>
    </source>
</reference>
<comment type="caution">
    <text evidence="1">The sequence shown here is derived from an EMBL/GenBank/DDBJ whole genome shotgun (WGS) entry which is preliminary data.</text>
</comment>
<feature type="non-terminal residue" evidence="1">
    <location>
        <position position="1"/>
    </location>
</feature>
<protein>
    <submittedName>
        <fullName evidence="1">Uncharacterized protein</fullName>
    </submittedName>
</protein>